<keyword evidence="4 9" id="KW-0378">Hydrolase</keyword>
<dbReference type="OrthoDB" id="9805159at2"/>
<dbReference type="Pfam" id="PF23915">
    <property type="entry name" value="SusG_C"/>
    <property type="match status" value="1"/>
</dbReference>
<keyword evidence="5 9" id="KW-0326">Glycosidase</keyword>
<organism evidence="9 10">
    <name type="scientific">Metabacillus mangrovi</name>
    <dbReference type="NCBI Taxonomy" id="1491830"/>
    <lineage>
        <taxon>Bacteria</taxon>
        <taxon>Bacillati</taxon>
        <taxon>Bacillota</taxon>
        <taxon>Bacilli</taxon>
        <taxon>Bacillales</taxon>
        <taxon>Bacillaceae</taxon>
        <taxon>Metabacillus</taxon>
    </lineage>
</organism>
<keyword evidence="3" id="KW-0963">Cytoplasm</keyword>
<dbReference type="Pfam" id="PF00128">
    <property type="entry name" value="Alpha-amylase"/>
    <property type="match status" value="1"/>
</dbReference>
<comment type="subcellular location">
    <subcellularLocation>
        <location evidence="1">Cytoplasm</location>
    </subcellularLocation>
</comment>
<evidence type="ECO:0000256" key="5">
    <source>
        <dbReference type="ARBA" id="ARBA00023295"/>
    </source>
</evidence>
<comment type="catalytic activity">
    <reaction evidence="6">
        <text>Hydrolysis of (1-&gt;6)-alpha-D-glucosidic linkages in some oligosaccharides produced from starch and glycogen by alpha-amylase, and in isomaltose.</text>
        <dbReference type="EC" id="3.2.1.10"/>
    </reaction>
</comment>
<proteinExistence type="inferred from homology"/>
<dbReference type="InterPro" id="IPR006047">
    <property type="entry name" value="GH13_cat_dom"/>
</dbReference>
<dbReference type="FunFam" id="3.20.20.80:FF:000014">
    <property type="entry name" value="Alpha,alpha-phosphotrehalase"/>
    <property type="match status" value="1"/>
</dbReference>
<dbReference type="SUPFAM" id="SSF51445">
    <property type="entry name" value="(Trans)glycosidases"/>
    <property type="match status" value="1"/>
</dbReference>
<dbReference type="Proteomes" id="UP000434639">
    <property type="component" value="Unassembled WGS sequence"/>
</dbReference>
<dbReference type="FunFam" id="3.90.400.10:FF:000002">
    <property type="entry name" value="Sucrose isomerase"/>
    <property type="match status" value="1"/>
</dbReference>
<evidence type="ECO:0000256" key="1">
    <source>
        <dbReference type="ARBA" id="ARBA00004496"/>
    </source>
</evidence>
<gene>
    <name evidence="9" type="ORF">GKZ89_08470</name>
</gene>
<sequence length="560" mass="65991">MEKTWWKEAVVYQIYPRSFMDSNGDGIGDIQGIISKLDYLKELGVDVVWLSPVYQSPNDDNGYDISDYRNIMDEFGTMSDWEEMLEEMHARGIRLVMDLVVNHSSDEHAWFAESRSSKDHPYRDYYIWRPSKEGREPNNWESVFSGSAWQFDEATDEYYLHLFTKKQPDLNWENEKLRREIYDMMTFWLDKGIDGFRMDVINFISKHESLPDAPNPENKPFAPGGEYFMNGPRIHEYLQEMNREVLSKYDVMTVGEMPGVSPDEGILYTDRERNELNMVFQFEHMDLDTQPGKSKWDVKPLDLRDLKRSLARWQVGMHGKGWNSLYWNNHDQPRIVSRWGDDQNYRVESAKMLAACLHMMQGTPYIYQGEEIGMTNVRFEAIQQYKDVETLNMYKERVIENKQDTAAVMNSIYIKGRDNARTPVQWDDRENGGFTDGTPWIEANPNYSRINVKEALDDQDSIFYFYQKLIKLRKEHEIIVYGSFQLILEEDPEIFAYIREYNGEKLLVMANFSGNNPDFRLPDGLLEGNPEILVSNYSDHSGTFSECKMRPWEARVYRFS</sequence>
<feature type="domain" description="Glycosyl hydrolase family 13 catalytic" evidence="8">
    <location>
        <begin position="13"/>
        <end position="421"/>
    </location>
</feature>
<protein>
    <recommendedName>
        <fullName evidence="7">oligo-1,6-glucosidase</fullName>
        <ecNumber evidence="7">3.2.1.10</ecNumber>
    </recommendedName>
</protein>
<evidence type="ECO:0000256" key="6">
    <source>
        <dbReference type="ARBA" id="ARBA00036217"/>
    </source>
</evidence>
<dbReference type="RefSeq" id="WP_155111976.1">
    <property type="nucleotide sequence ID" value="NZ_WMIB01000006.1"/>
</dbReference>
<accession>A0A7X2S4P1</accession>
<dbReference type="GO" id="GO:0004574">
    <property type="term" value="F:oligo-1,6-glucosidase activity"/>
    <property type="evidence" value="ECO:0007669"/>
    <property type="project" value="UniProtKB-EC"/>
</dbReference>
<evidence type="ECO:0000256" key="4">
    <source>
        <dbReference type="ARBA" id="ARBA00022801"/>
    </source>
</evidence>
<dbReference type="Gene3D" id="3.90.400.10">
    <property type="entry name" value="Oligo-1,6-glucosidase, Domain 2"/>
    <property type="match status" value="1"/>
</dbReference>
<dbReference type="InterPro" id="IPR017853">
    <property type="entry name" value="GH"/>
</dbReference>
<evidence type="ECO:0000313" key="10">
    <source>
        <dbReference type="Proteomes" id="UP000434639"/>
    </source>
</evidence>
<dbReference type="GO" id="GO:0004556">
    <property type="term" value="F:alpha-amylase activity"/>
    <property type="evidence" value="ECO:0007669"/>
    <property type="project" value="TreeGrafter"/>
</dbReference>
<evidence type="ECO:0000256" key="2">
    <source>
        <dbReference type="ARBA" id="ARBA00008061"/>
    </source>
</evidence>
<dbReference type="FunFam" id="3.20.20.80:FF:000064">
    <property type="entry name" value="Oligo-1,6-glucosidase"/>
    <property type="match status" value="1"/>
</dbReference>
<reference evidence="9 10" key="1">
    <citation type="journal article" date="2017" name="Int. J. Syst. Evol. Microbiol.">
        <title>Bacillus mangrovi sp. nov., isolated from a sediment sample from a mangrove forest.</title>
        <authorList>
            <person name="Gupta V."/>
            <person name="Singh P.K."/>
            <person name="Korpole S."/>
            <person name="Tanuku N.R.S."/>
            <person name="Pinnaka A.K."/>
        </authorList>
    </citation>
    <scope>NUCLEOTIDE SEQUENCE [LARGE SCALE GENOMIC DNA]</scope>
    <source>
        <strain evidence="9 10">KCTC 33872</strain>
    </source>
</reference>
<dbReference type="SMART" id="SM00642">
    <property type="entry name" value="Aamy"/>
    <property type="match status" value="1"/>
</dbReference>
<dbReference type="InterPro" id="IPR056300">
    <property type="entry name" value="SusG-like_C"/>
</dbReference>
<evidence type="ECO:0000256" key="3">
    <source>
        <dbReference type="ARBA" id="ARBA00022490"/>
    </source>
</evidence>
<keyword evidence="10" id="KW-1185">Reference proteome</keyword>
<dbReference type="PANTHER" id="PTHR10357">
    <property type="entry name" value="ALPHA-AMYLASE FAMILY MEMBER"/>
    <property type="match status" value="1"/>
</dbReference>
<dbReference type="AlphaFoldDB" id="A0A7X2S4P1"/>
<dbReference type="EMBL" id="WMIB01000006">
    <property type="protein sequence ID" value="MTH53450.1"/>
    <property type="molecule type" value="Genomic_DNA"/>
</dbReference>
<dbReference type="PANTHER" id="PTHR10357:SF184">
    <property type="entry name" value="OLIGO-1,6-GLUCOSIDASE 1"/>
    <property type="match status" value="1"/>
</dbReference>
<evidence type="ECO:0000256" key="7">
    <source>
        <dbReference type="ARBA" id="ARBA00038939"/>
    </source>
</evidence>
<dbReference type="InterPro" id="IPR045857">
    <property type="entry name" value="O16G_dom_2"/>
</dbReference>
<dbReference type="GO" id="GO:0009313">
    <property type="term" value="P:oligosaccharide catabolic process"/>
    <property type="evidence" value="ECO:0007669"/>
    <property type="project" value="TreeGrafter"/>
</dbReference>
<dbReference type="Gene3D" id="3.20.20.80">
    <property type="entry name" value="Glycosidases"/>
    <property type="match status" value="1"/>
</dbReference>
<dbReference type="InterPro" id="IPR013780">
    <property type="entry name" value="Glyco_hydro_b"/>
</dbReference>
<dbReference type="SUPFAM" id="SSF51011">
    <property type="entry name" value="Glycosyl hydrolase domain"/>
    <property type="match status" value="1"/>
</dbReference>
<dbReference type="NCBIfam" id="NF008183">
    <property type="entry name" value="PRK10933.1"/>
    <property type="match status" value="1"/>
</dbReference>
<dbReference type="FunFam" id="2.60.40.1180:FF:000007">
    <property type="entry name" value="Sucrose isomerase"/>
    <property type="match status" value="1"/>
</dbReference>
<dbReference type="Gene3D" id="2.60.40.1180">
    <property type="entry name" value="Golgi alpha-mannosidase II"/>
    <property type="match status" value="1"/>
</dbReference>
<name>A0A7X2S4P1_9BACI</name>
<evidence type="ECO:0000259" key="8">
    <source>
        <dbReference type="SMART" id="SM00642"/>
    </source>
</evidence>
<comment type="similarity">
    <text evidence="2">Belongs to the glycosyl hydrolase 13 family.</text>
</comment>
<evidence type="ECO:0000313" key="9">
    <source>
        <dbReference type="EMBL" id="MTH53450.1"/>
    </source>
</evidence>
<dbReference type="EC" id="3.2.1.10" evidence="7"/>
<comment type="caution">
    <text evidence="9">The sequence shown here is derived from an EMBL/GenBank/DDBJ whole genome shotgun (WGS) entry which is preliminary data.</text>
</comment>
<dbReference type="GO" id="GO:0005737">
    <property type="term" value="C:cytoplasm"/>
    <property type="evidence" value="ECO:0007669"/>
    <property type="project" value="UniProtKB-SubCell"/>
</dbReference>
<dbReference type="CDD" id="cd11333">
    <property type="entry name" value="AmyAc_SI_OligoGlu_DGase"/>
    <property type="match status" value="1"/>
</dbReference>